<dbReference type="EMBL" id="JBHTOP010000005">
    <property type="protein sequence ID" value="MFD1671100.1"/>
    <property type="molecule type" value="Genomic_DNA"/>
</dbReference>
<reference evidence="9" key="1">
    <citation type="journal article" date="2019" name="Int. J. Syst. Evol. Microbiol.">
        <title>The Global Catalogue of Microorganisms (GCM) 10K type strain sequencing project: providing services to taxonomists for standard genome sequencing and annotation.</title>
        <authorList>
            <consortium name="The Broad Institute Genomics Platform"/>
            <consortium name="The Broad Institute Genome Sequencing Center for Infectious Disease"/>
            <person name="Wu L."/>
            <person name="Ma J."/>
        </authorList>
    </citation>
    <scope>NUCLEOTIDE SEQUENCE [LARGE SCALE GENOMIC DNA]</scope>
    <source>
        <strain evidence="9">CCM 8896</strain>
    </source>
</reference>
<name>A0ABW4J582_9LACO</name>
<dbReference type="SMART" id="SM00345">
    <property type="entry name" value="HTH_GNTR"/>
    <property type="match status" value="1"/>
</dbReference>
<proteinExistence type="inferred from homology"/>
<dbReference type="Gene3D" id="3.90.1150.10">
    <property type="entry name" value="Aspartate Aminotransferase, domain 1"/>
    <property type="match status" value="1"/>
</dbReference>
<dbReference type="Pfam" id="PF00155">
    <property type="entry name" value="Aminotran_1_2"/>
    <property type="match status" value="1"/>
</dbReference>
<dbReference type="InterPro" id="IPR015424">
    <property type="entry name" value="PyrdxlP-dep_Trfase"/>
</dbReference>
<feature type="domain" description="HTH gntR-type" evidence="7">
    <location>
        <begin position="15"/>
        <end position="83"/>
    </location>
</feature>
<accession>A0ABW4J582</accession>
<dbReference type="RefSeq" id="WP_125714307.1">
    <property type="nucleotide sequence ID" value="NZ_JBHTOP010000005.1"/>
</dbReference>
<dbReference type="SUPFAM" id="SSF46785">
    <property type="entry name" value="Winged helix' DNA-binding domain"/>
    <property type="match status" value="1"/>
</dbReference>
<keyword evidence="9" id="KW-1185">Reference proteome</keyword>
<evidence type="ECO:0000256" key="5">
    <source>
        <dbReference type="ARBA" id="ARBA00023125"/>
    </source>
</evidence>
<dbReference type="InterPro" id="IPR004839">
    <property type="entry name" value="Aminotransferase_I/II_large"/>
</dbReference>
<protein>
    <submittedName>
        <fullName evidence="8">PLP-dependent aminotransferase family protein</fullName>
    </submittedName>
</protein>
<comment type="caution">
    <text evidence="8">The sequence shown here is derived from an EMBL/GenBank/DDBJ whole genome shotgun (WGS) entry which is preliminary data.</text>
</comment>
<dbReference type="InterPro" id="IPR036390">
    <property type="entry name" value="WH_DNA-bd_sf"/>
</dbReference>
<keyword evidence="6" id="KW-0804">Transcription</keyword>
<evidence type="ECO:0000313" key="9">
    <source>
        <dbReference type="Proteomes" id="UP001597267"/>
    </source>
</evidence>
<keyword evidence="4" id="KW-0805">Transcription regulation</keyword>
<gene>
    <name evidence="8" type="ORF">ACFQ5M_03195</name>
</gene>
<dbReference type="InterPro" id="IPR015421">
    <property type="entry name" value="PyrdxlP-dep_Trfase_major"/>
</dbReference>
<organism evidence="8 9">
    <name type="scientific">Agrilactobacillus yilanensis</name>
    <dbReference type="NCBI Taxonomy" id="2485997"/>
    <lineage>
        <taxon>Bacteria</taxon>
        <taxon>Bacillati</taxon>
        <taxon>Bacillota</taxon>
        <taxon>Bacilli</taxon>
        <taxon>Lactobacillales</taxon>
        <taxon>Lactobacillaceae</taxon>
        <taxon>Agrilactobacillus</taxon>
    </lineage>
</organism>
<comment type="similarity">
    <text evidence="1">In the C-terminal section; belongs to the class-I pyridoxal-phosphate-dependent aminotransferase family.</text>
</comment>
<dbReference type="CDD" id="cd07377">
    <property type="entry name" value="WHTH_GntR"/>
    <property type="match status" value="1"/>
</dbReference>
<evidence type="ECO:0000256" key="1">
    <source>
        <dbReference type="ARBA" id="ARBA00005384"/>
    </source>
</evidence>
<dbReference type="PROSITE" id="PS50949">
    <property type="entry name" value="HTH_GNTR"/>
    <property type="match status" value="1"/>
</dbReference>
<evidence type="ECO:0000256" key="6">
    <source>
        <dbReference type="ARBA" id="ARBA00023163"/>
    </source>
</evidence>
<dbReference type="PANTHER" id="PTHR46577:SF2">
    <property type="entry name" value="TRANSCRIPTIONAL REGULATORY PROTEIN"/>
    <property type="match status" value="1"/>
</dbReference>
<dbReference type="SUPFAM" id="SSF53383">
    <property type="entry name" value="PLP-dependent transferases"/>
    <property type="match status" value="1"/>
</dbReference>
<keyword evidence="3" id="KW-0663">Pyridoxal phosphate</keyword>
<dbReference type="Gene3D" id="3.40.640.10">
    <property type="entry name" value="Type I PLP-dependent aspartate aminotransferase-like (Major domain)"/>
    <property type="match status" value="1"/>
</dbReference>
<evidence type="ECO:0000256" key="3">
    <source>
        <dbReference type="ARBA" id="ARBA00022898"/>
    </source>
</evidence>
<dbReference type="InterPro" id="IPR000524">
    <property type="entry name" value="Tscrpt_reg_HTH_GntR"/>
</dbReference>
<evidence type="ECO:0000259" key="7">
    <source>
        <dbReference type="PROSITE" id="PS50949"/>
    </source>
</evidence>
<dbReference type="CDD" id="cd00609">
    <property type="entry name" value="AAT_like"/>
    <property type="match status" value="1"/>
</dbReference>
<keyword evidence="2 8" id="KW-0808">Transferase</keyword>
<dbReference type="Proteomes" id="UP001597267">
    <property type="component" value="Unassembled WGS sequence"/>
</dbReference>
<dbReference type="InterPro" id="IPR015422">
    <property type="entry name" value="PyrdxlP-dep_Trfase_small"/>
</dbReference>
<dbReference type="Gene3D" id="1.10.10.10">
    <property type="entry name" value="Winged helix-like DNA-binding domain superfamily/Winged helix DNA-binding domain"/>
    <property type="match status" value="1"/>
</dbReference>
<keyword evidence="5" id="KW-0238">DNA-binding</keyword>
<evidence type="ECO:0000256" key="4">
    <source>
        <dbReference type="ARBA" id="ARBA00023015"/>
    </source>
</evidence>
<keyword evidence="2 8" id="KW-0032">Aminotransferase</keyword>
<sequence>MLSTITWHPDKDANEPLYQQIINFFQHEITTGNWPVGTKIPPQRKLAALFDVNRSTIVTALDELAAIGSITSTPGANMTVSGNHWSSLLAERINWNQYVKAGQFKPNSHAIQKINQFETEAVIRLSTGEPAPEQFPQALFQKAFAKLGPKLTSLNYSEPAGILALRQQIARHLTRVGIHADPENILITSGSLQALQLVSVSLFPKNATIYTEAPTYVKSLQVFQSAQTHLSGIPMDPQGMAYWQMTPPSQDSRAIMYTIPTFNNPTGIVMSQERRQQVLAFAQKHQIPILEDAAYQDVWFDQKPPQPLKALDKTGNVIYFGSISKSLAPGLRIGWTVAAKPVIDRLTDVRMQTDYGASSLSQLVLAEILADPEYEIYQANFRRTLAEKAQTAQAILHRYWDDIATWQVPTGGFYLWVRLDKRINIQKLFNLAAEHNVLFNPGNIYDFQPNQYIRLSFAYESSQRFEKGIQILTELIYKHFITK</sequence>
<evidence type="ECO:0000313" key="8">
    <source>
        <dbReference type="EMBL" id="MFD1671100.1"/>
    </source>
</evidence>
<dbReference type="GO" id="GO:0008483">
    <property type="term" value="F:transaminase activity"/>
    <property type="evidence" value="ECO:0007669"/>
    <property type="project" value="UniProtKB-KW"/>
</dbReference>
<dbReference type="PANTHER" id="PTHR46577">
    <property type="entry name" value="HTH-TYPE TRANSCRIPTIONAL REGULATORY PROTEIN GABR"/>
    <property type="match status" value="1"/>
</dbReference>
<dbReference type="InterPro" id="IPR036388">
    <property type="entry name" value="WH-like_DNA-bd_sf"/>
</dbReference>
<dbReference type="InterPro" id="IPR051446">
    <property type="entry name" value="HTH_trans_reg/aminotransferase"/>
</dbReference>
<dbReference type="Pfam" id="PF00392">
    <property type="entry name" value="GntR"/>
    <property type="match status" value="1"/>
</dbReference>
<evidence type="ECO:0000256" key="2">
    <source>
        <dbReference type="ARBA" id="ARBA00022576"/>
    </source>
</evidence>